<evidence type="ECO:0000256" key="1">
    <source>
        <dbReference type="ARBA" id="ARBA00022603"/>
    </source>
</evidence>
<dbReference type="InterPro" id="IPR029063">
    <property type="entry name" value="SAM-dependent_MTases_sf"/>
</dbReference>
<keyword evidence="4" id="KW-1185">Reference proteome</keyword>
<organism evidence="3 4">
    <name type="scientific">Apatococcus fuscideae</name>
    <dbReference type="NCBI Taxonomy" id="2026836"/>
    <lineage>
        <taxon>Eukaryota</taxon>
        <taxon>Viridiplantae</taxon>
        <taxon>Chlorophyta</taxon>
        <taxon>core chlorophytes</taxon>
        <taxon>Trebouxiophyceae</taxon>
        <taxon>Chlorellales</taxon>
        <taxon>Chlorellaceae</taxon>
        <taxon>Apatococcus</taxon>
    </lineage>
</organism>
<keyword evidence="1" id="KW-0489">Methyltransferase</keyword>
<dbReference type="GO" id="GO:0008168">
    <property type="term" value="F:methyltransferase activity"/>
    <property type="evidence" value="ECO:0007669"/>
    <property type="project" value="UniProtKB-KW"/>
</dbReference>
<sequence>MLVLQLPTLIGTAPGCRNRGQYLKSPTSHRCLHSATRAHARPDLEVAKQLAARRAEHSKLQAPLFLDPFADSLAGDVAAVQSQLPWDIISTRFVDDKLSEGIDIVNMDIKEDYRQVVLLGCGMDTRPYRLMWPEGTVLYELAPAEVHAAAARALRAASAQVQRGCLHVRVPADVQAGDALGEALGRAGFNGSRLSIWGIQGLAEMQLPAERLRPLFAEIADNAAFGSIVLGELPGLPKQMAEDLLAEAGMLGRVLAFGQEESSFGLWPEQPLAISNDVSGEGQQQHRLLFTAQHQRLSLQQMGMYSDHVQAAEETDEDFFGNFS</sequence>
<dbReference type="Pfam" id="PF04072">
    <property type="entry name" value="LCM"/>
    <property type="match status" value="1"/>
</dbReference>
<dbReference type="GO" id="GO:0032259">
    <property type="term" value="P:methylation"/>
    <property type="evidence" value="ECO:0007669"/>
    <property type="project" value="UniProtKB-KW"/>
</dbReference>
<dbReference type="Gene3D" id="3.40.50.150">
    <property type="entry name" value="Vaccinia Virus protein VP39"/>
    <property type="match status" value="1"/>
</dbReference>
<reference evidence="3 4" key="1">
    <citation type="journal article" date="2024" name="Nat. Commun.">
        <title>Phylogenomics reveals the evolutionary origins of lichenization in chlorophyte algae.</title>
        <authorList>
            <person name="Puginier C."/>
            <person name="Libourel C."/>
            <person name="Otte J."/>
            <person name="Skaloud P."/>
            <person name="Haon M."/>
            <person name="Grisel S."/>
            <person name="Petersen M."/>
            <person name="Berrin J.G."/>
            <person name="Delaux P.M."/>
            <person name="Dal Grande F."/>
            <person name="Keller J."/>
        </authorList>
    </citation>
    <scope>NUCLEOTIDE SEQUENCE [LARGE SCALE GENOMIC DNA]</scope>
    <source>
        <strain evidence="3 4">SAG 2523</strain>
    </source>
</reference>
<dbReference type="EMBL" id="JALJOV010000695">
    <property type="protein sequence ID" value="KAK9861833.1"/>
    <property type="molecule type" value="Genomic_DNA"/>
</dbReference>
<proteinExistence type="predicted"/>
<evidence type="ECO:0008006" key="5">
    <source>
        <dbReference type="Google" id="ProtNLM"/>
    </source>
</evidence>
<gene>
    <name evidence="3" type="ORF">WJX84_012106</name>
</gene>
<evidence type="ECO:0000313" key="4">
    <source>
        <dbReference type="Proteomes" id="UP001485043"/>
    </source>
</evidence>
<accession>A0AAW1SXQ9</accession>
<dbReference type="Proteomes" id="UP001485043">
    <property type="component" value="Unassembled WGS sequence"/>
</dbReference>
<dbReference type="AlphaFoldDB" id="A0AAW1SXQ9"/>
<evidence type="ECO:0000313" key="3">
    <source>
        <dbReference type="EMBL" id="KAK9861833.1"/>
    </source>
</evidence>
<comment type="caution">
    <text evidence="3">The sequence shown here is derived from an EMBL/GenBank/DDBJ whole genome shotgun (WGS) entry which is preliminary data.</text>
</comment>
<evidence type="ECO:0000256" key="2">
    <source>
        <dbReference type="ARBA" id="ARBA00022679"/>
    </source>
</evidence>
<protein>
    <recommendedName>
        <fullName evidence="5">S-adenosyl-L-methionine-dependent methyltransferase</fullName>
    </recommendedName>
</protein>
<dbReference type="PANTHER" id="PTHR43619">
    <property type="entry name" value="S-ADENOSYL-L-METHIONINE-DEPENDENT METHYLTRANSFERASE YKTD-RELATED"/>
    <property type="match status" value="1"/>
</dbReference>
<dbReference type="SUPFAM" id="SSF53335">
    <property type="entry name" value="S-adenosyl-L-methionine-dependent methyltransferases"/>
    <property type="match status" value="1"/>
</dbReference>
<name>A0AAW1SXQ9_9CHLO</name>
<dbReference type="InterPro" id="IPR007213">
    <property type="entry name" value="Ppm1/Ppm2/Tcmp"/>
</dbReference>
<dbReference type="PANTHER" id="PTHR43619:SF2">
    <property type="entry name" value="S-ADENOSYL-L-METHIONINE-DEPENDENT METHYLTRANSFERASES SUPERFAMILY PROTEIN"/>
    <property type="match status" value="1"/>
</dbReference>
<keyword evidence="2" id="KW-0808">Transferase</keyword>